<proteinExistence type="predicted"/>
<reference evidence="2" key="1">
    <citation type="submission" date="2024-07" db="EMBL/GenBank/DDBJ databases">
        <title>Two chromosome-level genome assemblies of Korean endemic species Abeliophyllum distichum and Forsythia ovata (Oleaceae).</title>
        <authorList>
            <person name="Jang H."/>
        </authorList>
    </citation>
    <scope>NUCLEOTIDE SEQUENCE [LARGE SCALE GENOMIC DNA]</scope>
</reference>
<keyword evidence="2" id="KW-1185">Reference proteome</keyword>
<evidence type="ECO:0000313" key="2">
    <source>
        <dbReference type="Proteomes" id="UP001604336"/>
    </source>
</evidence>
<organism evidence="1 2">
    <name type="scientific">Abeliophyllum distichum</name>
    <dbReference type="NCBI Taxonomy" id="126358"/>
    <lineage>
        <taxon>Eukaryota</taxon>
        <taxon>Viridiplantae</taxon>
        <taxon>Streptophyta</taxon>
        <taxon>Embryophyta</taxon>
        <taxon>Tracheophyta</taxon>
        <taxon>Spermatophyta</taxon>
        <taxon>Magnoliopsida</taxon>
        <taxon>eudicotyledons</taxon>
        <taxon>Gunneridae</taxon>
        <taxon>Pentapetalae</taxon>
        <taxon>asterids</taxon>
        <taxon>lamiids</taxon>
        <taxon>Lamiales</taxon>
        <taxon>Oleaceae</taxon>
        <taxon>Forsythieae</taxon>
        <taxon>Abeliophyllum</taxon>
    </lineage>
</organism>
<name>A0ABD1UIR3_9LAMI</name>
<sequence length="102" mass="12133">MPSLVVVEPIEARHFHRSYRRFAMGRGFDKGSAFMRKLRVARYCYKCELGEYCLAEAIKYMVEGNNLHFENQIRHPRGRRTIAYVTSIHRWCTRGLHDELEV</sequence>
<protein>
    <submittedName>
        <fullName evidence="1">Uncharacterized protein</fullName>
    </submittedName>
</protein>
<dbReference type="AlphaFoldDB" id="A0ABD1UIR3"/>
<gene>
    <name evidence="1" type="ORF">Adt_09936</name>
</gene>
<evidence type="ECO:0000313" key="1">
    <source>
        <dbReference type="EMBL" id="KAL2524882.1"/>
    </source>
</evidence>
<accession>A0ABD1UIR3</accession>
<comment type="caution">
    <text evidence="1">The sequence shown here is derived from an EMBL/GenBank/DDBJ whole genome shotgun (WGS) entry which is preliminary data.</text>
</comment>
<dbReference type="EMBL" id="JBFOLK010000003">
    <property type="protein sequence ID" value="KAL2524882.1"/>
    <property type="molecule type" value="Genomic_DNA"/>
</dbReference>
<dbReference type="Proteomes" id="UP001604336">
    <property type="component" value="Unassembled WGS sequence"/>
</dbReference>